<keyword evidence="3" id="KW-0489">Methyltransferase</keyword>
<dbReference type="Pfam" id="PF02870">
    <property type="entry name" value="Methyltransf_1N"/>
    <property type="match status" value="1"/>
</dbReference>
<dbReference type="PANTHER" id="PTHR10815">
    <property type="entry name" value="METHYLATED-DNA--PROTEIN-CYSTEINE METHYLTRANSFERASE"/>
    <property type="match status" value="1"/>
</dbReference>
<comment type="caution">
    <text evidence="3">The sequence shown here is derived from an EMBL/GenBank/DDBJ whole genome shotgun (WGS) entry which is preliminary data.</text>
</comment>
<evidence type="ECO:0000259" key="1">
    <source>
        <dbReference type="Pfam" id="PF01035"/>
    </source>
</evidence>
<evidence type="ECO:0000313" key="4">
    <source>
        <dbReference type="Proteomes" id="UP000813068"/>
    </source>
</evidence>
<feature type="domain" description="Methylguanine DNA methyltransferase ribonuclease-like" evidence="2">
    <location>
        <begin position="19"/>
        <end position="90"/>
    </location>
</feature>
<dbReference type="InterPro" id="IPR001497">
    <property type="entry name" value="MethylDNA_cys_MeTrfase_AS"/>
</dbReference>
<dbReference type="InterPro" id="IPR008332">
    <property type="entry name" value="MethylG_MeTrfase_N"/>
</dbReference>
<dbReference type="PROSITE" id="PS00374">
    <property type="entry name" value="MGMT"/>
    <property type="match status" value="1"/>
</dbReference>
<feature type="domain" description="Methylated-DNA-[protein]-cysteine S-methyltransferase DNA binding" evidence="1">
    <location>
        <begin position="94"/>
        <end position="173"/>
    </location>
</feature>
<dbReference type="CDD" id="cd06445">
    <property type="entry name" value="ATase"/>
    <property type="match status" value="1"/>
</dbReference>
<dbReference type="Pfam" id="PF01035">
    <property type="entry name" value="DNA_binding_1"/>
    <property type="match status" value="1"/>
</dbReference>
<sequence length="175" mass="18611">MHTASPRQPTAVIRFASGHCALGALLVAQSERGLCAILLGDEAAALADELQARFPRSERREDQAGLAALLAQVVAFVEAPQRGLDLPLDLRGTAFQQRVWQALREIPAGSTLSYAELAVRIGAPRAVRAVAGACAANALAVAIPCHRVLRSDGGLSGYRWGVARKRALLEREAQQ</sequence>
<organism evidence="3 4">
    <name type="scientific">Geopseudomonas aromaticivorans</name>
    <dbReference type="NCBI Taxonomy" id="2849492"/>
    <lineage>
        <taxon>Bacteria</taxon>
        <taxon>Pseudomonadati</taxon>
        <taxon>Pseudomonadota</taxon>
        <taxon>Gammaproteobacteria</taxon>
        <taxon>Pseudomonadales</taxon>
        <taxon>Pseudomonadaceae</taxon>
        <taxon>Geopseudomonas</taxon>
    </lineage>
</organism>
<dbReference type="GO" id="GO:0032259">
    <property type="term" value="P:methylation"/>
    <property type="evidence" value="ECO:0007669"/>
    <property type="project" value="UniProtKB-KW"/>
</dbReference>
<gene>
    <name evidence="3" type="ORF">KRX52_14755</name>
</gene>
<reference evidence="3 4" key="1">
    <citation type="submission" date="2021-06" db="EMBL/GenBank/DDBJ databases">
        <title>Differences between aerobic and microaerobic xylene degrading microbial communities.</title>
        <authorList>
            <person name="Banerjee S."/>
            <person name="Tancsics A."/>
        </authorList>
    </citation>
    <scope>NUCLEOTIDE SEQUENCE [LARGE SCALE GENOMIC DNA]</scope>
    <source>
        <strain evidence="3 4">MAP12</strain>
    </source>
</reference>
<keyword evidence="3" id="KW-0808">Transferase</keyword>
<dbReference type="EMBL" id="JAHRGL010000049">
    <property type="protein sequence ID" value="MBV2134038.1"/>
    <property type="molecule type" value="Genomic_DNA"/>
</dbReference>
<dbReference type="InterPro" id="IPR014048">
    <property type="entry name" value="MethylDNA_cys_MeTrfase_DNA-bd"/>
</dbReference>
<proteinExistence type="predicted"/>
<dbReference type="GO" id="GO:0003908">
    <property type="term" value="F:methylated-DNA-[protein]-cysteine S-methyltransferase activity"/>
    <property type="evidence" value="ECO:0007669"/>
    <property type="project" value="UniProtKB-EC"/>
</dbReference>
<keyword evidence="4" id="KW-1185">Reference proteome</keyword>
<dbReference type="Proteomes" id="UP000813068">
    <property type="component" value="Unassembled WGS sequence"/>
</dbReference>
<dbReference type="EC" id="2.1.1.63" evidence="3"/>
<evidence type="ECO:0000259" key="2">
    <source>
        <dbReference type="Pfam" id="PF02870"/>
    </source>
</evidence>
<protein>
    <submittedName>
        <fullName evidence="3">Methylated-DNA--[protein]-cysteine S-methyltransferase</fullName>
        <ecNumber evidence="3">2.1.1.63</ecNumber>
    </submittedName>
</protein>
<accession>A0ABS6MZ14</accession>
<evidence type="ECO:0000313" key="3">
    <source>
        <dbReference type="EMBL" id="MBV2134038.1"/>
    </source>
</evidence>
<dbReference type="NCBIfam" id="TIGR00589">
    <property type="entry name" value="ogt"/>
    <property type="match status" value="1"/>
</dbReference>
<name>A0ABS6MZ14_9GAMM</name>
<dbReference type="PANTHER" id="PTHR10815:SF14">
    <property type="entry name" value="BIFUNCTIONAL TRANSCRIPTIONAL ACTIVATOR_DNA REPAIR ENZYME ADA"/>
    <property type="match status" value="1"/>
</dbReference>